<accession>A0A829Q135</accession>
<protein>
    <submittedName>
        <fullName evidence="1">Uncharacterized protein</fullName>
    </submittedName>
</protein>
<dbReference type="Proteomes" id="UP000020103">
    <property type="component" value="Unassembled WGS sequence"/>
</dbReference>
<name>A0A829Q135_9MYCO</name>
<dbReference type="AlphaFoldDB" id="A0A829Q135"/>
<evidence type="ECO:0000313" key="1">
    <source>
        <dbReference type="EMBL" id="EUA46656.1"/>
    </source>
</evidence>
<organism evidence="1 2">
    <name type="scientific">Mycobacteroides abscessus 21</name>
    <dbReference type="NCBI Taxonomy" id="1299324"/>
    <lineage>
        <taxon>Bacteria</taxon>
        <taxon>Bacillati</taxon>
        <taxon>Actinomycetota</taxon>
        <taxon>Actinomycetes</taxon>
        <taxon>Mycobacteriales</taxon>
        <taxon>Mycobacteriaceae</taxon>
        <taxon>Mycobacteroides</taxon>
        <taxon>Mycobacteroides abscessus</taxon>
    </lineage>
</organism>
<reference evidence="1 2" key="1">
    <citation type="submission" date="2013-12" db="EMBL/GenBank/DDBJ databases">
        <authorList>
            <person name="Madinger N."/>
            <person name="Lenaerts A."/>
            <person name="Ordway D."/>
            <person name="DeGroote M.A."/>
            <person name="Parker T."/>
            <person name="Sizemore C."/>
            <person name="Tallon L.J."/>
            <person name="Sadzewicz L.K."/>
            <person name="Sengamalay N."/>
            <person name="Fraser C.M."/>
            <person name="Hine E."/>
            <person name="Shefchek K.A."/>
            <person name="Das S.P."/>
            <person name="Tettelin H."/>
        </authorList>
    </citation>
    <scope>NUCLEOTIDE SEQUENCE [LARGE SCALE GENOMIC DNA]</scope>
    <source>
        <strain evidence="1 2">21</strain>
    </source>
</reference>
<gene>
    <name evidence="1" type="ORF">I543_4196</name>
</gene>
<proteinExistence type="predicted"/>
<dbReference type="EMBL" id="JAOF01000001">
    <property type="protein sequence ID" value="EUA46656.1"/>
    <property type="molecule type" value="Genomic_DNA"/>
</dbReference>
<sequence>MIAQAGEHEQCHHGDYVACDGRPFDRAEGVFTSVDSPHRSQTMVQHGQPRHEQCSARDYHVPYGQIHVTFTLS</sequence>
<comment type="caution">
    <text evidence="1">The sequence shown here is derived from an EMBL/GenBank/DDBJ whole genome shotgun (WGS) entry which is preliminary data.</text>
</comment>
<evidence type="ECO:0000313" key="2">
    <source>
        <dbReference type="Proteomes" id="UP000020103"/>
    </source>
</evidence>